<evidence type="ECO:0000313" key="2">
    <source>
        <dbReference type="EMBL" id="MBC9785224.1"/>
    </source>
</evidence>
<accession>A0ABR7T376</accession>
<feature type="region of interest" description="Disordered" evidence="1">
    <location>
        <begin position="1"/>
        <end position="37"/>
    </location>
</feature>
<proteinExistence type="predicted"/>
<name>A0ABR7T376_HELCL</name>
<gene>
    <name evidence="2" type="ORF">H1S01_11965</name>
</gene>
<evidence type="ECO:0000313" key="3">
    <source>
        <dbReference type="Proteomes" id="UP000617402"/>
    </source>
</evidence>
<dbReference type="InterPro" id="IPR012851">
    <property type="entry name" value="Spore_coat_CotF-like"/>
</dbReference>
<feature type="compositionally biased region" description="Gly residues" evidence="1">
    <location>
        <begin position="134"/>
        <end position="155"/>
    </location>
</feature>
<feature type="compositionally biased region" description="Basic residues" evidence="1">
    <location>
        <begin position="1"/>
        <end position="11"/>
    </location>
</feature>
<evidence type="ECO:0000256" key="1">
    <source>
        <dbReference type="SAM" id="MobiDB-lite"/>
    </source>
</evidence>
<feature type="compositionally biased region" description="Polar residues" evidence="1">
    <location>
        <begin position="12"/>
        <end position="37"/>
    </location>
</feature>
<organism evidence="2 3">
    <name type="scientific">Heliobacterium chlorum</name>
    <dbReference type="NCBI Taxonomy" id="2698"/>
    <lineage>
        <taxon>Bacteria</taxon>
        <taxon>Bacillati</taxon>
        <taxon>Bacillota</taxon>
        <taxon>Clostridia</taxon>
        <taxon>Eubacteriales</taxon>
        <taxon>Heliobacteriaceae</taxon>
        <taxon>Heliobacterium</taxon>
    </lineage>
</organism>
<dbReference type="Pfam" id="PF07875">
    <property type="entry name" value="Coat_F"/>
    <property type="match status" value="1"/>
</dbReference>
<feature type="region of interest" description="Disordered" evidence="1">
    <location>
        <begin position="121"/>
        <end position="155"/>
    </location>
</feature>
<protein>
    <submittedName>
        <fullName evidence="2">Spore coat protein</fullName>
    </submittedName>
</protein>
<keyword evidence="2" id="KW-0167">Capsid protein</keyword>
<reference evidence="2 3" key="1">
    <citation type="submission" date="2020-07" db="EMBL/GenBank/DDBJ databases">
        <title>Draft whole-genome sequence of Heliobacterium chlorum DSM 3682, type strain.</title>
        <authorList>
            <person name="Kyndt J.A."/>
            <person name="Meyer T.E."/>
            <person name="Imhoff J.F."/>
        </authorList>
    </citation>
    <scope>NUCLEOTIDE SEQUENCE [LARGE SCALE GENOMIC DNA]</scope>
    <source>
        <strain evidence="2 3">DSM 3682</strain>
    </source>
</reference>
<dbReference type="Proteomes" id="UP000617402">
    <property type="component" value="Unassembled WGS sequence"/>
</dbReference>
<dbReference type="EMBL" id="JACVHF010000012">
    <property type="protein sequence ID" value="MBC9785224.1"/>
    <property type="molecule type" value="Genomic_DNA"/>
</dbReference>
<comment type="caution">
    <text evidence="2">The sequence shown here is derived from an EMBL/GenBank/DDBJ whole genome shotgun (WGS) entry which is preliminary data.</text>
</comment>
<sequence length="155" mass="16791">MAGAMKMRKTARQQGGRNNLSPSNQEGQSSGNEQASSSFLSDQEMLWDIINTEKHLAHMYNVAALEAGQVTLYQDLMVCLNETQASQRELFHIMLQQGWYHLHPADSWQLQQVYQQFQGMMEQLSSPSSSGSESSGGGSNSGGTNNGGASAGSNS</sequence>
<keyword evidence="2" id="KW-0946">Virion</keyword>
<keyword evidence="3" id="KW-1185">Reference proteome</keyword>
<dbReference type="RefSeq" id="WP_188040721.1">
    <property type="nucleotide sequence ID" value="NZ_JACVHF010000012.1"/>
</dbReference>